<gene>
    <name evidence="9" type="primary">trpF</name>
    <name evidence="11" type="ORF">O6P32_00390</name>
</gene>
<evidence type="ECO:0000256" key="7">
    <source>
        <dbReference type="ARBA" id="ARBA00023141"/>
    </source>
</evidence>
<protein>
    <recommendedName>
        <fullName evidence="4 9">N-(5'-phosphoribosyl)anthranilate isomerase</fullName>
        <shortName evidence="9">PRAI</shortName>
        <ecNumber evidence="3 9">5.3.1.24</ecNumber>
    </recommendedName>
</protein>
<evidence type="ECO:0000256" key="9">
    <source>
        <dbReference type="HAMAP-Rule" id="MF_00135"/>
    </source>
</evidence>
<dbReference type="Pfam" id="PF00697">
    <property type="entry name" value="PRAI"/>
    <property type="match status" value="1"/>
</dbReference>
<accession>A0ABT4PDN7</accession>
<sequence>MIVKVCGMRDPDNIRQTEAAGADWIGFICYHKSPRYVSHTPAYLPQKAKRVGVFVNAPFDEIIRRAKELQLDYVQLHGNESPALCKLLHNEGLGVIKVFAVHSLSDFKQTEAYESCCDYYLFDTPCPQYGGSGKQFDWSLLSHYQGSIPFLLSGGLRPDSLAALSHFRHSQWAGIDLNSGFEIQPAMKDTTLLQNFISQFKQNIP</sequence>
<name>A0ABT4PDN7_9BACT</name>
<proteinExistence type="inferred from homology"/>
<comment type="caution">
    <text evidence="11">The sequence shown here is derived from an EMBL/GenBank/DDBJ whole genome shotgun (WGS) entry which is preliminary data.</text>
</comment>
<evidence type="ECO:0000256" key="8">
    <source>
        <dbReference type="ARBA" id="ARBA00023235"/>
    </source>
</evidence>
<evidence type="ECO:0000313" key="11">
    <source>
        <dbReference type="EMBL" id="MCZ8371170.1"/>
    </source>
</evidence>
<evidence type="ECO:0000256" key="5">
    <source>
        <dbReference type="ARBA" id="ARBA00022605"/>
    </source>
</evidence>
<dbReference type="Gene3D" id="3.20.20.70">
    <property type="entry name" value="Aldolase class I"/>
    <property type="match status" value="1"/>
</dbReference>
<dbReference type="InterPro" id="IPR001240">
    <property type="entry name" value="PRAI_dom"/>
</dbReference>
<comment type="pathway">
    <text evidence="2 9">Amino-acid biosynthesis; L-tryptophan biosynthesis; L-tryptophan from chorismate: step 3/5.</text>
</comment>
<keyword evidence="5 9" id="KW-0028">Amino-acid biosynthesis</keyword>
<dbReference type="PANTHER" id="PTHR42894">
    <property type="entry name" value="N-(5'-PHOSPHORIBOSYL)ANTHRANILATE ISOMERASE"/>
    <property type="match status" value="1"/>
</dbReference>
<keyword evidence="12" id="KW-1185">Reference proteome</keyword>
<evidence type="ECO:0000259" key="10">
    <source>
        <dbReference type="Pfam" id="PF00697"/>
    </source>
</evidence>
<evidence type="ECO:0000256" key="4">
    <source>
        <dbReference type="ARBA" id="ARBA00022272"/>
    </source>
</evidence>
<dbReference type="InterPro" id="IPR044643">
    <property type="entry name" value="TrpF_fam"/>
</dbReference>
<dbReference type="Proteomes" id="UP001141933">
    <property type="component" value="Unassembled WGS sequence"/>
</dbReference>
<dbReference type="GO" id="GO:0016853">
    <property type="term" value="F:isomerase activity"/>
    <property type="evidence" value="ECO:0007669"/>
    <property type="project" value="UniProtKB-KW"/>
</dbReference>
<organism evidence="11 12">
    <name type="scientific">Phocaeicola acetigenes</name>
    <dbReference type="NCBI Taxonomy" id="3016083"/>
    <lineage>
        <taxon>Bacteria</taxon>
        <taxon>Pseudomonadati</taxon>
        <taxon>Bacteroidota</taxon>
        <taxon>Bacteroidia</taxon>
        <taxon>Bacteroidales</taxon>
        <taxon>Bacteroidaceae</taxon>
        <taxon>Phocaeicola</taxon>
    </lineage>
</organism>
<dbReference type="InterPro" id="IPR013785">
    <property type="entry name" value="Aldolase_TIM"/>
</dbReference>
<dbReference type="CDD" id="cd00405">
    <property type="entry name" value="PRAI"/>
    <property type="match status" value="1"/>
</dbReference>
<comment type="similarity">
    <text evidence="9">Belongs to the TrpF family.</text>
</comment>
<reference evidence="11" key="1">
    <citation type="submission" date="2022-12" db="EMBL/GenBank/DDBJ databases">
        <title>Phocaeicola acetigenes sp. nov., isolated feces from a healthy human.</title>
        <authorList>
            <person name="Do H."/>
            <person name="Ha Y.B."/>
            <person name="Kim J.-S."/>
            <person name="Suh M.K."/>
            <person name="Kim H.S."/>
            <person name="Lee J.-S."/>
        </authorList>
    </citation>
    <scope>NUCLEOTIDE SEQUENCE</scope>
    <source>
        <strain evidence="11">KGMB11183</strain>
    </source>
</reference>
<keyword evidence="8 9" id="KW-0413">Isomerase</keyword>
<evidence type="ECO:0000256" key="3">
    <source>
        <dbReference type="ARBA" id="ARBA00012572"/>
    </source>
</evidence>
<evidence type="ECO:0000256" key="2">
    <source>
        <dbReference type="ARBA" id="ARBA00004664"/>
    </source>
</evidence>
<dbReference type="SUPFAM" id="SSF51366">
    <property type="entry name" value="Ribulose-phoshate binding barrel"/>
    <property type="match status" value="1"/>
</dbReference>
<evidence type="ECO:0000256" key="1">
    <source>
        <dbReference type="ARBA" id="ARBA00001164"/>
    </source>
</evidence>
<evidence type="ECO:0000256" key="6">
    <source>
        <dbReference type="ARBA" id="ARBA00022822"/>
    </source>
</evidence>
<evidence type="ECO:0000313" key="12">
    <source>
        <dbReference type="Proteomes" id="UP001141933"/>
    </source>
</evidence>
<comment type="catalytic activity">
    <reaction evidence="1 9">
        <text>N-(5-phospho-beta-D-ribosyl)anthranilate = 1-(2-carboxyphenylamino)-1-deoxy-D-ribulose 5-phosphate</text>
        <dbReference type="Rhea" id="RHEA:21540"/>
        <dbReference type="ChEBI" id="CHEBI:18277"/>
        <dbReference type="ChEBI" id="CHEBI:58613"/>
        <dbReference type="EC" id="5.3.1.24"/>
    </reaction>
</comment>
<dbReference type="HAMAP" id="MF_00135">
    <property type="entry name" value="PRAI"/>
    <property type="match status" value="1"/>
</dbReference>
<dbReference type="PANTHER" id="PTHR42894:SF1">
    <property type="entry name" value="N-(5'-PHOSPHORIBOSYL)ANTHRANILATE ISOMERASE"/>
    <property type="match status" value="1"/>
</dbReference>
<dbReference type="EC" id="5.3.1.24" evidence="3 9"/>
<dbReference type="InterPro" id="IPR011060">
    <property type="entry name" value="RibuloseP-bd_barrel"/>
</dbReference>
<dbReference type="EMBL" id="JAPZVM010000001">
    <property type="protein sequence ID" value="MCZ8371170.1"/>
    <property type="molecule type" value="Genomic_DNA"/>
</dbReference>
<keyword evidence="6 9" id="KW-0822">Tryptophan biosynthesis</keyword>
<keyword evidence="7 9" id="KW-0057">Aromatic amino acid biosynthesis</keyword>
<feature type="domain" description="N-(5'phosphoribosyl) anthranilate isomerase (PRAI)" evidence="10">
    <location>
        <begin position="3"/>
        <end position="198"/>
    </location>
</feature>
<dbReference type="RefSeq" id="WP_269876254.1">
    <property type="nucleotide sequence ID" value="NZ_JAPZVM010000001.1"/>
</dbReference>